<feature type="domain" description="DEUBAD" evidence="7">
    <location>
        <begin position="178"/>
        <end position="285"/>
    </location>
</feature>
<dbReference type="HOGENOM" id="CLU_041798_0_0_1"/>
<feature type="compositionally biased region" description="Low complexity" evidence="6">
    <location>
        <begin position="124"/>
        <end position="142"/>
    </location>
</feature>
<evidence type="ECO:0000256" key="5">
    <source>
        <dbReference type="ARBA" id="ARBA00023242"/>
    </source>
</evidence>
<dbReference type="InterPro" id="IPR032368">
    <property type="entry name" value="RPN13_DEUBAD"/>
</dbReference>
<protein>
    <submittedName>
        <fullName evidence="9">Uncharacterized protein</fullName>
    </submittedName>
</protein>
<dbReference type="InterPro" id="IPR044867">
    <property type="entry name" value="DEUBAD_dom"/>
</dbReference>
<accession>A0A067N1R5</accession>
<evidence type="ECO:0000256" key="2">
    <source>
        <dbReference type="ARBA" id="ARBA00004496"/>
    </source>
</evidence>
<feature type="domain" description="Pru" evidence="8">
    <location>
        <begin position="1"/>
        <end position="115"/>
    </location>
</feature>
<dbReference type="Gene3D" id="2.30.29.70">
    <property type="entry name" value="Proteasomal ubiquitin receptor Rpn13/ADRM1"/>
    <property type="match status" value="1"/>
</dbReference>
<sequence length="294" mass="31165">MSTDLYSVKAGRAVRRANTNFVDPQDAKGLISLSRSADGLLHFFWKNRATGANEIDLITFPGDASIARVSGIQGGRVFVLKFSSSDHRYFFWLQDADTSLDEQHLANLNGFLENPDFTPEYNIADAPPASAEGSSGASQATVPSTSALAAAASTGNRSAPTPAQLAQIRSLVENLAAPPAQASSISLSDILTPSILQPVFSSPELLRTLLPHLPPDLPADPSPDVIRRIIESPQFQAAIRQLQYALETGLLGDLVAQMGLPREAGTSVEAFLRAIGEHARGEGGSTGGDNMETD</sequence>
<dbReference type="Gene3D" id="1.10.2020.20">
    <property type="match status" value="1"/>
</dbReference>
<dbReference type="OrthoDB" id="340431at2759"/>
<dbReference type="GO" id="GO:0070628">
    <property type="term" value="F:proteasome binding"/>
    <property type="evidence" value="ECO:0007669"/>
    <property type="project" value="TreeGrafter"/>
</dbReference>
<dbReference type="GO" id="GO:0005634">
    <property type="term" value="C:nucleus"/>
    <property type="evidence" value="ECO:0007669"/>
    <property type="project" value="UniProtKB-SubCell"/>
</dbReference>
<evidence type="ECO:0000313" key="10">
    <source>
        <dbReference type="Proteomes" id="UP000027195"/>
    </source>
</evidence>
<dbReference type="AlphaFoldDB" id="A0A067N1R5"/>
<dbReference type="GO" id="GO:0008541">
    <property type="term" value="C:proteasome regulatory particle, lid subcomplex"/>
    <property type="evidence" value="ECO:0007669"/>
    <property type="project" value="TreeGrafter"/>
</dbReference>
<dbReference type="GO" id="GO:0005737">
    <property type="term" value="C:cytoplasm"/>
    <property type="evidence" value="ECO:0007669"/>
    <property type="project" value="UniProtKB-SubCell"/>
</dbReference>
<keyword evidence="4" id="KW-0647">Proteasome</keyword>
<dbReference type="EMBL" id="KL198017">
    <property type="protein sequence ID" value="KDQ20870.1"/>
    <property type="molecule type" value="Genomic_DNA"/>
</dbReference>
<proteinExistence type="predicted"/>
<dbReference type="Pfam" id="PF04683">
    <property type="entry name" value="Rpn13_ADRM1_Pru"/>
    <property type="match status" value="1"/>
</dbReference>
<evidence type="ECO:0000259" key="8">
    <source>
        <dbReference type="PROSITE" id="PS51917"/>
    </source>
</evidence>
<organism evidence="9 10">
    <name type="scientific">Botryobasidium botryosum (strain FD-172 SS1)</name>
    <dbReference type="NCBI Taxonomy" id="930990"/>
    <lineage>
        <taxon>Eukaryota</taxon>
        <taxon>Fungi</taxon>
        <taxon>Dikarya</taxon>
        <taxon>Basidiomycota</taxon>
        <taxon>Agaricomycotina</taxon>
        <taxon>Agaricomycetes</taxon>
        <taxon>Cantharellales</taxon>
        <taxon>Botryobasidiaceae</taxon>
        <taxon>Botryobasidium</taxon>
    </lineage>
</organism>
<dbReference type="InterPro" id="IPR038108">
    <property type="entry name" value="RPN13_DEUBAD_sf"/>
</dbReference>
<dbReference type="InParanoid" id="A0A067N1R5"/>
<dbReference type="InterPro" id="IPR044868">
    <property type="entry name" value="Rpn13/ADRM1_Pru"/>
</dbReference>
<evidence type="ECO:0000256" key="3">
    <source>
        <dbReference type="ARBA" id="ARBA00022490"/>
    </source>
</evidence>
<dbReference type="FunCoup" id="A0A067N1R5">
    <property type="interactions" value="100"/>
</dbReference>
<name>A0A067N1R5_BOTB1</name>
<reference evidence="10" key="1">
    <citation type="journal article" date="2014" name="Proc. Natl. Acad. Sci. U.S.A.">
        <title>Extensive sampling of basidiomycete genomes demonstrates inadequacy of the white-rot/brown-rot paradigm for wood decay fungi.</title>
        <authorList>
            <person name="Riley R."/>
            <person name="Salamov A.A."/>
            <person name="Brown D.W."/>
            <person name="Nagy L.G."/>
            <person name="Floudas D."/>
            <person name="Held B.W."/>
            <person name="Levasseur A."/>
            <person name="Lombard V."/>
            <person name="Morin E."/>
            <person name="Otillar R."/>
            <person name="Lindquist E.A."/>
            <person name="Sun H."/>
            <person name="LaButti K.M."/>
            <person name="Schmutz J."/>
            <person name="Jabbour D."/>
            <person name="Luo H."/>
            <person name="Baker S.E."/>
            <person name="Pisabarro A.G."/>
            <person name="Walton J.D."/>
            <person name="Blanchette R.A."/>
            <person name="Henrissat B."/>
            <person name="Martin F."/>
            <person name="Cullen D."/>
            <person name="Hibbett D.S."/>
            <person name="Grigoriev I.V."/>
        </authorList>
    </citation>
    <scope>NUCLEOTIDE SEQUENCE [LARGE SCALE GENOMIC DNA]</scope>
    <source>
        <strain evidence="10">FD-172 SS1</strain>
    </source>
</reference>
<evidence type="ECO:0000256" key="4">
    <source>
        <dbReference type="ARBA" id="ARBA00022942"/>
    </source>
</evidence>
<keyword evidence="3" id="KW-0963">Cytoplasm</keyword>
<comment type="subcellular location">
    <subcellularLocation>
        <location evidence="2">Cytoplasm</location>
    </subcellularLocation>
    <subcellularLocation>
        <location evidence="1">Nucleus</location>
    </subcellularLocation>
</comment>
<keyword evidence="10" id="KW-1185">Reference proteome</keyword>
<dbReference type="Pfam" id="PF16550">
    <property type="entry name" value="RPN13_C"/>
    <property type="match status" value="1"/>
</dbReference>
<gene>
    <name evidence="9" type="ORF">BOTBODRAFT_26890</name>
</gene>
<keyword evidence="5" id="KW-0539">Nucleus</keyword>
<feature type="region of interest" description="Disordered" evidence="6">
    <location>
        <begin position="122"/>
        <end position="142"/>
    </location>
</feature>
<dbReference type="PANTHER" id="PTHR12225:SF0">
    <property type="entry name" value="PROTEASOMAL UBIQUITIN RECEPTOR ADRM1"/>
    <property type="match status" value="1"/>
</dbReference>
<dbReference type="GO" id="GO:0061133">
    <property type="term" value="F:endopeptidase activator activity"/>
    <property type="evidence" value="ECO:0007669"/>
    <property type="project" value="TreeGrafter"/>
</dbReference>
<evidence type="ECO:0000256" key="6">
    <source>
        <dbReference type="SAM" id="MobiDB-lite"/>
    </source>
</evidence>
<dbReference type="Proteomes" id="UP000027195">
    <property type="component" value="Unassembled WGS sequence"/>
</dbReference>
<dbReference type="PROSITE" id="PS51916">
    <property type="entry name" value="DEUBAD"/>
    <property type="match status" value="1"/>
</dbReference>
<evidence type="ECO:0000313" key="9">
    <source>
        <dbReference type="EMBL" id="KDQ20870.1"/>
    </source>
</evidence>
<dbReference type="STRING" id="930990.A0A067N1R5"/>
<dbReference type="PANTHER" id="PTHR12225">
    <property type="entry name" value="ADHESION REGULATING MOLECULE 1 110 KDA CELL MEMBRANE GLYCOPROTEIN"/>
    <property type="match status" value="1"/>
</dbReference>
<evidence type="ECO:0000256" key="1">
    <source>
        <dbReference type="ARBA" id="ARBA00004123"/>
    </source>
</evidence>
<dbReference type="PROSITE" id="PS51917">
    <property type="entry name" value="PRU"/>
    <property type="match status" value="1"/>
</dbReference>
<dbReference type="InterPro" id="IPR038633">
    <property type="entry name" value="Rpn13/ADRM1_Pru_sf"/>
</dbReference>
<dbReference type="InterPro" id="IPR006773">
    <property type="entry name" value="Rpn13/ADRM1"/>
</dbReference>
<evidence type="ECO:0000259" key="7">
    <source>
        <dbReference type="PROSITE" id="PS51916"/>
    </source>
</evidence>